<proteinExistence type="predicted"/>
<dbReference type="PANTHER" id="PTHR16489">
    <property type="entry name" value="GH11727P"/>
    <property type="match status" value="1"/>
</dbReference>
<evidence type="ECO:0000313" key="2">
    <source>
        <dbReference type="EMBL" id="CAG2194325.1"/>
    </source>
</evidence>
<dbReference type="InterPro" id="IPR051254">
    <property type="entry name" value="PPP1R15"/>
</dbReference>
<dbReference type="GO" id="GO:0019888">
    <property type="term" value="F:protein phosphatase regulator activity"/>
    <property type="evidence" value="ECO:0007669"/>
    <property type="project" value="TreeGrafter"/>
</dbReference>
<dbReference type="AlphaFoldDB" id="A0A8S3QDX8"/>
<evidence type="ECO:0008006" key="4">
    <source>
        <dbReference type="Google" id="ProtNLM"/>
    </source>
</evidence>
<accession>A0A8S3QDX8</accession>
<dbReference type="EMBL" id="CAJPWZ010000476">
    <property type="protein sequence ID" value="CAG2194325.1"/>
    <property type="molecule type" value="Genomic_DNA"/>
</dbReference>
<feature type="region of interest" description="Disordered" evidence="1">
    <location>
        <begin position="367"/>
        <end position="388"/>
    </location>
</feature>
<dbReference type="GO" id="GO:0005783">
    <property type="term" value="C:endoplasmic reticulum"/>
    <property type="evidence" value="ECO:0007669"/>
    <property type="project" value="TreeGrafter"/>
</dbReference>
<name>A0A8S3QDX8_MYTED</name>
<dbReference type="Proteomes" id="UP000683360">
    <property type="component" value="Unassembled WGS sequence"/>
</dbReference>
<evidence type="ECO:0000313" key="3">
    <source>
        <dbReference type="Proteomes" id="UP000683360"/>
    </source>
</evidence>
<feature type="compositionally biased region" description="Basic residues" evidence="1">
    <location>
        <begin position="404"/>
        <end position="417"/>
    </location>
</feature>
<feature type="compositionally biased region" description="Basic and acidic residues" evidence="1">
    <location>
        <begin position="379"/>
        <end position="388"/>
    </location>
</feature>
<feature type="compositionally biased region" description="Polar residues" evidence="1">
    <location>
        <begin position="188"/>
        <end position="200"/>
    </location>
</feature>
<feature type="compositionally biased region" description="Basic and acidic residues" evidence="1">
    <location>
        <begin position="201"/>
        <end position="210"/>
    </location>
</feature>
<keyword evidence="3" id="KW-1185">Reference proteome</keyword>
<feature type="region of interest" description="Disordered" evidence="1">
    <location>
        <begin position="404"/>
        <end position="435"/>
    </location>
</feature>
<dbReference type="GO" id="GO:0000164">
    <property type="term" value="C:protein phosphatase type 1 complex"/>
    <property type="evidence" value="ECO:0007669"/>
    <property type="project" value="TreeGrafter"/>
</dbReference>
<protein>
    <recommendedName>
        <fullName evidence="4">Protein phosphatase 1 regulatory subunit 15A/B C-terminal domain-containing protein</fullName>
    </recommendedName>
</protein>
<feature type="region of interest" description="Disordered" evidence="1">
    <location>
        <begin position="188"/>
        <end position="283"/>
    </location>
</feature>
<dbReference type="PANTHER" id="PTHR16489:SF12">
    <property type="entry name" value="GH11727P"/>
    <property type="match status" value="1"/>
</dbReference>
<comment type="caution">
    <text evidence="2">The sequence shown here is derived from an EMBL/GenBank/DDBJ whole genome shotgun (WGS) entry which is preliminary data.</text>
</comment>
<feature type="compositionally biased region" description="Polar residues" evidence="1">
    <location>
        <begin position="43"/>
        <end position="53"/>
    </location>
</feature>
<reference evidence="2" key="1">
    <citation type="submission" date="2021-03" db="EMBL/GenBank/DDBJ databases">
        <authorList>
            <person name="Bekaert M."/>
        </authorList>
    </citation>
    <scope>NUCLEOTIDE SEQUENCE</scope>
</reference>
<feature type="compositionally biased region" description="Low complexity" evidence="1">
    <location>
        <begin position="23"/>
        <end position="35"/>
    </location>
</feature>
<feature type="region of interest" description="Disordered" evidence="1">
    <location>
        <begin position="23"/>
        <end position="54"/>
    </location>
</feature>
<dbReference type="GO" id="GO:0034976">
    <property type="term" value="P:response to endoplasmic reticulum stress"/>
    <property type="evidence" value="ECO:0007669"/>
    <property type="project" value="TreeGrafter"/>
</dbReference>
<organism evidence="2 3">
    <name type="scientific">Mytilus edulis</name>
    <name type="common">Blue mussel</name>
    <dbReference type="NCBI Taxonomy" id="6550"/>
    <lineage>
        <taxon>Eukaryota</taxon>
        <taxon>Metazoa</taxon>
        <taxon>Spiralia</taxon>
        <taxon>Lophotrochozoa</taxon>
        <taxon>Mollusca</taxon>
        <taxon>Bivalvia</taxon>
        <taxon>Autobranchia</taxon>
        <taxon>Pteriomorphia</taxon>
        <taxon>Mytilida</taxon>
        <taxon>Mytiloidea</taxon>
        <taxon>Mytilidae</taxon>
        <taxon>Mytilinae</taxon>
        <taxon>Mytilus</taxon>
    </lineage>
</organism>
<feature type="compositionally biased region" description="Basic and acidic residues" evidence="1">
    <location>
        <begin position="238"/>
        <end position="275"/>
    </location>
</feature>
<evidence type="ECO:0000256" key="1">
    <source>
        <dbReference type="SAM" id="MobiDB-lite"/>
    </source>
</evidence>
<gene>
    <name evidence="2" type="ORF">MEDL_9371</name>
</gene>
<dbReference type="OrthoDB" id="5976067at2759"/>
<feature type="compositionally biased region" description="Polar residues" evidence="1">
    <location>
        <begin position="367"/>
        <end position="378"/>
    </location>
</feature>
<feature type="compositionally biased region" description="Polar residues" evidence="1">
    <location>
        <begin position="211"/>
        <end position="236"/>
    </location>
</feature>
<sequence length="635" mass="72233">MPYGKRFDPNHVTRVPLMRLDSTGEISSESSSIDTMIDHSSRKSGNNKQSFNSKGVDLRNMFNRKYTNLGGYRNNLTAEDSHTSCKILKDIVNKTIIDDSKPIMTKSRGKSYCPLTSQSNMWNNKPMAMFHPAVVASTIGITVPSNTTSERSYIPKMTYCNLNQCYQNKFKQNYLAKISCKSAGATGSVYQTKHSNNPSRKNCDKDRISNDVKTNNIESVSNAASSLDTERVQSNPKPCDEEKCEPKNGSKKTLSENHKERVKSNPLEQQKKDSEDSCEIPDNSGEVVNSWLDLCTDDECDELKTRVVPDSSNYEVVEVEQSGKNIRCEEKSNIDKIGGNEMNDNCKSFSFRNLDGKSSQFQIQINATNSQQSPNTNSETDKNSEENTLEDKSFILFIRKENKKCRPSAKRRRRSKAKKEDATEETSQSDDSFQKCQNPAVAFMLGFSPDSNTSESQNQPSHSFFMTFEDDEDFSDWSDDEDDDDDQIDGNCLGSDFLDSAFSMPLNLNVICSVKQPETDEHSKNLKDINHAWEVQIRRHPSTAKIEDSKKSKKKDKKVYIFLDTCTLSEDAKIAKVHHMITWAHAYQAARKGQWRENALDHERFQRRIDDTEKILTPVLLTEHRNKMYKLLSES</sequence>